<dbReference type="EMBL" id="BMAT01007301">
    <property type="protein sequence ID" value="GFR61743.1"/>
    <property type="molecule type" value="Genomic_DNA"/>
</dbReference>
<accession>A0AAV4EMT8</accession>
<dbReference type="InterPro" id="IPR050373">
    <property type="entry name" value="Fibrinogen_C-term_domain"/>
</dbReference>
<dbReference type="AlphaFoldDB" id="A0AAV4EMT8"/>
<dbReference type="Gene3D" id="3.90.215.10">
    <property type="entry name" value="Gamma Fibrinogen, chain A, domain 1"/>
    <property type="match status" value="1"/>
</dbReference>
<keyword evidence="1" id="KW-1015">Disulfide bond</keyword>
<evidence type="ECO:0000259" key="3">
    <source>
        <dbReference type="PROSITE" id="PS51406"/>
    </source>
</evidence>
<dbReference type="PANTHER" id="PTHR19143">
    <property type="entry name" value="FIBRINOGEN/TENASCIN/ANGIOPOEITIN"/>
    <property type="match status" value="1"/>
</dbReference>
<feature type="coiled-coil region" evidence="2">
    <location>
        <begin position="161"/>
        <end position="196"/>
    </location>
</feature>
<organism evidence="4 5">
    <name type="scientific">Elysia marginata</name>
    <dbReference type="NCBI Taxonomy" id="1093978"/>
    <lineage>
        <taxon>Eukaryota</taxon>
        <taxon>Metazoa</taxon>
        <taxon>Spiralia</taxon>
        <taxon>Lophotrochozoa</taxon>
        <taxon>Mollusca</taxon>
        <taxon>Gastropoda</taxon>
        <taxon>Heterobranchia</taxon>
        <taxon>Euthyneura</taxon>
        <taxon>Panpulmonata</taxon>
        <taxon>Sacoglossa</taxon>
        <taxon>Placobranchoidea</taxon>
        <taxon>Plakobranchidae</taxon>
        <taxon>Elysia</taxon>
    </lineage>
</organism>
<comment type="caution">
    <text evidence="4">The sequence shown here is derived from an EMBL/GenBank/DDBJ whole genome shotgun (WGS) entry which is preliminary data.</text>
</comment>
<name>A0AAV4EMT8_9GAST</name>
<evidence type="ECO:0000313" key="4">
    <source>
        <dbReference type="EMBL" id="GFR61743.1"/>
    </source>
</evidence>
<dbReference type="PROSITE" id="PS00514">
    <property type="entry name" value="FIBRINOGEN_C_1"/>
    <property type="match status" value="1"/>
</dbReference>
<evidence type="ECO:0000313" key="5">
    <source>
        <dbReference type="Proteomes" id="UP000762676"/>
    </source>
</evidence>
<dbReference type="Proteomes" id="UP000762676">
    <property type="component" value="Unassembled WGS sequence"/>
</dbReference>
<protein>
    <submittedName>
        <fullName evidence="4">Fibrinogen-related protein 3.1</fullName>
    </submittedName>
</protein>
<dbReference type="SUPFAM" id="SSF56496">
    <property type="entry name" value="Fibrinogen C-terminal domain-like"/>
    <property type="match status" value="1"/>
</dbReference>
<dbReference type="PANTHER" id="PTHR19143:SF394">
    <property type="entry name" value="ANGIOPOIETIN-RELATED PROTEIN 3-LIKE"/>
    <property type="match status" value="1"/>
</dbReference>
<dbReference type="GO" id="GO:0005615">
    <property type="term" value="C:extracellular space"/>
    <property type="evidence" value="ECO:0007669"/>
    <property type="project" value="TreeGrafter"/>
</dbReference>
<dbReference type="InterPro" id="IPR020837">
    <property type="entry name" value="Fibrinogen_CS"/>
</dbReference>
<dbReference type="CDD" id="cd00087">
    <property type="entry name" value="FReD"/>
    <property type="match status" value="1"/>
</dbReference>
<sequence>MRCVEEGHVMNIQGRTSAFSRKQKKPLPNKFTSLTIFKTSGIPSPDFDNNDLGEMVATLTPEQPHLQSVANGIKVKGQLNTIRSYLALELFKKKDCLAGFVCQLQTVDSGGAETFTSARVYQDQTRRVQVDGPVLTSHVAIHILDLVHQLDAKITGNGEIVKKLESKMNTLKSDFNSEIKRVSEKLENKMQNFENRVEDKIAFAEKDLRDSLAYLQTQMAETFENKLNGLVLKAALFTNTGQVGFMPHVNSLDDANLMVLTEYLKVQQQEALGNLSVVSHNLVERQCNETDHLLFDIQRQTNSHSEFLGNLTKSIDAVTDINTELIDQFASLQQNFVTSFNSLAEIVRNSSKERNQSAQNDTLQINQTLESVIIRLLSPTRCYRGLVTVVSHPAYPYPVVRPSPDSIPTVSHLCDTTTDGGGWIVIQRRSSARVNFYRGWTAYKHGFGELDKNFWLGNEHIHQITTSGLADVWELRIELIYEGKLTVVRYGTFSLDDEENGYRLTVGDFSGNTRDSLTRHSGKQFTTFDRDNDNDSGNCAALRSGAWWYDSCADSNLNGKWGAKNYQGPQWSGLSWGNPVSFCEMKIRRLATT</sequence>
<dbReference type="InterPro" id="IPR014716">
    <property type="entry name" value="Fibrinogen_a/b/g_C_1"/>
</dbReference>
<evidence type="ECO:0000256" key="1">
    <source>
        <dbReference type="ARBA" id="ARBA00023157"/>
    </source>
</evidence>
<reference evidence="4 5" key="1">
    <citation type="journal article" date="2021" name="Elife">
        <title>Chloroplast acquisition without the gene transfer in kleptoplastic sea slugs, Plakobranchus ocellatus.</title>
        <authorList>
            <person name="Maeda T."/>
            <person name="Takahashi S."/>
            <person name="Yoshida T."/>
            <person name="Shimamura S."/>
            <person name="Takaki Y."/>
            <person name="Nagai Y."/>
            <person name="Toyoda A."/>
            <person name="Suzuki Y."/>
            <person name="Arimoto A."/>
            <person name="Ishii H."/>
            <person name="Satoh N."/>
            <person name="Nishiyama T."/>
            <person name="Hasebe M."/>
            <person name="Maruyama T."/>
            <person name="Minagawa J."/>
            <person name="Obokata J."/>
            <person name="Shigenobu S."/>
        </authorList>
    </citation>
    <scope>NUCLEOTIDE SEQUENCE [LARGE SCALE GENOMIC DNA]</scope>
</reference>
<gene>
    <name evidence="4" type="ORF">ElyMa_003564700</name>
</gene>
<feature type="domain" description="Fibrinogen C-terminal" evidence="3">
    <location>
        <begin position="373"/>
        <end position="591"/>
    </location>
</feature>
<keyword evidence="5" id="KW-1185">Reference proteome</keyword>
<keyword evidence="2" id="KW-0175">Coiled coil</keyword>
<dbReference type="InterPro" id="IPR002181">
    <property type="entry name" value="Fibrinogen_a/b/g_C_dom"/>
</dbReference>
<dbReference type="PROSITE" id="PS51406">
    <property type="entry name" value="FIBRINOGEN_C_2"/>
    <property type="match status" value="1"/>
</dbReference>
<evidence type="ECO:0000256" key="2">
    <source>
        <dbReference type="SAM" id="Coils"/>
    </source>
</evidence>
<dbReference type="Pfam" id="PF00147">
    <property type="entry name" value="Fibrinogen_C"/>
    <property type="match status" value="1"/>
</dbReference>
<dbReference type="SMART" id="SM00186">
    <property type="entry name" value="FBG"/>
    <property type="match status" value="1"/>
</dbReference>
<proteinExistence type="predicted"/>
<dbReference type="InterPro" id="IPR036056">
    <property type="entry name" value="Fibrinogen-like_C"/>
</dbReference>